<evidence type="ECO:0000313" key="1">
    <source>
        <dbReference type="EMBL" id="AJJ11295.1"/>
    </source>
</evidence>
<protein>
    <recommendedName>
        <fullName evidence="3">DUF1436 domain-containing protein</fullName>
    </recommendedName>
</protein>
<dbReference type="GeneID" id="45568599"/>
<proteinExistence type="predicted"/>
<dbReference type="RefSeq" id="WP_004714111.1">
    <property type="nucleotide sequence ID" value="NZ_CABIHO010000045.1"/>
</dbReference>
<organism evidence="1 2">
    <name type="scientific">Yersinia rohdei</name>
    <dbReference type="NCBI Taxonomy" id="29485"/>
    <lineage>
        <taxon>Bacteria</taxon>
        <taxon>Pseudomonadati</taxon>
        <taxon>Pseudomonadota</taxon>
        <taxon>Gammaproteobacteria</taxon>
        <taxon>Enterobacterales</taxon>
        <taxon>Yersiniaceae</taxon>
        <taxon>Yersinia</taxon>
    </lineage>
</organism>
<dbReference type="CDD" id="cd13445">
    <property type="entry name" value="CDI_inhibitor_EC869_like"/>
    <property type="match status" value="1"/>
</dbReference>
<sequence length="162" mass="18010">MKFNQDQDYWACCYCNNKFLLIETLSGLGMVGSDSLFPPHFLPPDADDHSIGEAVLTALSNSRTLSLEEYSNFFNLEKSQERYTDWVAMLMEHYGCKTKRTLFKGMKNCSIHCINGEITISPSRHVKLEAWDGIGGDVTLSANSSCAEIGAALRLALSRCKG</sequence>
<dbReference type="InterPro" id="IPR009888">
    <property type="entry name" value="CdiI_Proteobact"/>
</dbReference>
<dbReference type="InterPro" id="IPR037891">
    <property type="entry name" value="Cdil-like_sf"/>
</dbReference>
<accession>A0ABM5SD95</accession>
<dbReference type="Proteomes" id="UP000031914">
    <property type="component" value="Chromosome"/>
</dbReference>
<dbReference type="EMBL" id="CP009787">
    <property type="protein sequence ID" value="AJJ11295.1"/>
    <property type="molecule type" value="Genomic_DNA"/>
</dbReference>
<dbReference type="SUPFAM" id="SSF160207">
    <property type="entry name" value="NMB0488-like"/>
    <property type="match status" value="1"/>
</dbReference>
<evidence type="ECO:0008006" key="3">
    <source>
        <dbReference type="Google" id="ProtNLM"/>
    </source>
</evidence>
<evidence type="ECO:0000313" key="2">
    <source>
        <dbReference type="Proteomes" id="UP000031914"/>
    </source>
</evidence>
<name>A0ABM5SD95_YERRO</name>
<keyword evidence="2" id="KW-1185">Reference proteome</keyword>
<dbReference type="Pfam" id="PF07262">
    <property type="entry name" value="CdiI"/>
    <property type="match status" value="1"/>
</dbReference>
<dbReference type="Gene3D" id="3.40.1590.10">
    <property type="entry name" value="NMB0488-like"/>
    <property type="match status" value="1"/>
</dbReference>
<gene>
    <name evidence="1" type="ORF">CH64_3329</name>
</gene>
<reference evidence="1 2" key="1">
    <citation type="journal article" date="2015" name="Genome Announc.">
        <title>Thirty-Two Complete Genome Assemblies of Nine Yersinia Species, Including Y. pestis, Y. pseudotuberculosis, and Y. enterocolitica.</title>
        <authorList>
            <person name="Johnson S.L."/>
            <person name="Daligault H.E."/>
            <person name="Davenport K.W."/>
            <person name="Jaissle J."/>
            <person name="Frey K.G."/>
            <person name="Ladner J.T."/>
            <person name="Broomall S.M."/>
            <person name="Bishop-Lilly K.A."/>
            <person name="Bruce D.C."/>
            <person name="Coyne S.R."/>
            <person name="Gibbons H.S."/>
            <person name="Lo C.C."/>
            <person name="Munk A.C."/>
            <person name="Rosenzweig C.N."/>
            <person name="Koroleva G.I."/>
            <person name="Palacios G.F."/>
            <person name="Redden C.L."/>
            <person name="Xu Y."/>
            <person name="Minogue T.D."/>
            <person name="Chain P.S."/>
        </authorList>
    </citation>
    <scope>NUCLEOTIDE SEQUENCE [LARGE SCALE GENOMIC DNA]</scope>
    <source>
        <strain evidence="1 2">YRA</strain>
    </source>
</reference>